<keyword evidence="6" id="KW-1185">Reference proteome</keyword>
<dbReference type="EMBL" id="VNWK01000013">
    <property type="protein sequence ID" value="TXJ98649.1"/>
    <property type="molecule type" value="Genomic_DNA"/>
</dbReference>
<dbReference type="EMBL" id="QXFI01000013">
    <property type="protein sequence ID" value="RIV45888.1"/>
    <property type="molecule type" value="Genomic_DNA"/>
</dbReference>
<keyword evidence="1" id="KW-0472">Membrane</keyword>
<keyword evidence="3" id="KW-0449">Lipoprotein</keyword>
<dbReference type="GO" id="GO:0016740">
    <property type="term" value="F:transferase activity"/>
    <property type="evidence" value="ECO:0007669"/>
    <property type="project" value="UniProtKB-KW"/>
</dbReference>
<evidence type="ECO:0000256" key="1">
    <source>
        <dbReference type="SAM" id="Phobius"/>
    </source>
</evidence>
<gene>
    <name evidence="3" type="ORF">D2V05_04730</name>
    <name evidence="4" type="ORF">FQ017_04695</name>
</gene>
<evidence type="ECO:0000313" key="4">
    <source>
        <dbReference type="EMBL" id="TXJ98649.1"/>
    </source>
</evidence>
<evidence type="ECO:0000259" key="2">
    <source>
        <dbReference type="Pfam" id="PF20584"/>
    </source>
</evidence>
<evidence type="ECO:0000313" key="6">
    <source>
        <dbReference type="Proteomes" id="UP000321621"/>
    </source>
</evidence>
<organism evidence="3 5">
    <name type="scientific">Flagellimonas pelagia</name>
    <dbReference type="NCBI Taxonomy" id="2306998"/>
    <lineage>
        <taxon>Bacteria</taxon>
        <taxon>Pseudomonadati</taxon>
        <taxon>Bacteroidota</taxon>
        <taxon>Flavobacteriia</taxon>
        <taxon>Flavobacteriales</taxon>
        <taxon>Flavobacteriaceae</taxon>
        <taxon>Flagellimonas</taxon>
    </lineage>
</organism>
<name>A0A3A1NNR0_9FLAO</name>
<protein>
    <submittedName>
        <fullName evidence="3">Prolipoprotein diacylglyceryl transferase</fullName>
    </submittedName>
</protein>
<dbReference type="OrthoDB" id="1151370at2"/>
<dbReference type="Proteomes" id="UP000266691">
    <property type="component" value="Unassembled WGS sequence"/>
</dbReference>
<keyword evidence="3" id="KW-0808">Transferase</keyword>
<dbReference type="Pfam" id="PF20584">
    <property type="entry name" value="DUF6787"/>
    <property type="match status" value="1"/>
</dbReference>
<dbReference type="InterPro" id="IPR046714">
    <property type="entry name" value="DUF6787"/>
</dbReference>
<feature type="transmembrane region" description="Helical" evidence="1">
    <location>
        <begin position="16"/>
        <end position="38"/>
    </location>
</feature>
<comment type="caution">
    <text evidence="3">The sequence shown here is derived from an EMBL/GenBank/DDBJ whole genome shotgun (WGS) entry which is preliminary data.</text>
</comment>
<keyword evidence="1" id="KW-0812">Transmembrane</keyword>
<sequence length="171" mass="20459">MQRIRQRWEIQKNWQLIFPVLGVTLTMLAAYMIARRLLHLFGLNNTYFEWIFTIGVTLLLYFLLIRFFLWCFKKLENKWKVTFKWEMITIFIVFAITGSLAGKMAGPLVEWIGLGKGAVHHVLYWIIRILIIFPLYQVLLISIGWLFGQFQFFWNFEKKMLKRMGLGFLAP</sequence>
<reference evidence="3 5" key="1">
    <citation type="submission" date="2018-08" db="EMBL/GenBank/DDBJ databases">
        <title>Proposal of Muricauda 72 sp.nov. and Muricauda NH166 sp.nov., isolated from seawater.</title>
        <authorList>
            <person name="Cheng H."/>
            <person name="Wu Y.-H."/>
            <person name="Guo L.-L."/>
            <person name="Xu X.-W."/>
        </authorList>
    </citation>
    <scope>NUCLEOTIDE SEQUENCE [LARGE SCALE GENOMIC DNA]</scope>
    <source>
        <strain evidence="3 5">72</strain>
    </source>
</reference>
<accession>A0A3A1NNR0</accession>
<evidence type="ECO:0000313" key="5">
    <source>
        <dbReference type="Proteomes" id="UP000266691"/>
    </source>
</evidence>
<dbReference type="RefSeq" id="WP_119646377.1">
    <property type="nucleotide sequence ID" value="NZ_QXFI01000013.1"/>
</dbReference>
<feature type="domain" description="DUF6787" evidence="2">
    <location>
        <begin position="90"/>
        <end position="168"/>
    </location>
</feature>
<evidence type="ECO:0000313" key="3">
    <source>
        <dbReference type="EMBL" id="RIV45888.1"/>
    </source>
</evidence>
<dbReference type="AlphaFoldDB" id="A0A3A1NNR0"/>
<proteinExistence type="predicted"/>
<feature type="transmembrane region" description="Helical" evidence="1">
    <location>
        <begin position="122"/>
        <end position="154"/>
    </location>
</feature>
<dbReference type="Proteomes" id="UP000321621">
    <property type="component" value="Unassembled WGS sequence"/>
</dbReference>
<keyword evidence="1" id="KW-1133">Transmembrane helix</keyword>
<reference evidence="4 6" key="2">
    <citation type="submission" date="2019-07" db="EMBL/GenBank/DDBJ databases">
        <title>Draft genome of two Muricauda strains isolated from deep sea.</title>
        <authorList>
            <person name="Sun C."/>
        </authorList>
    </citation>
    <scope>NUCLEOTIDE SEQUENCE [LARGE SCALE GENOMIC DNA]</scope>
    <source>
        <strain evidence="4 6">72</strain>
    </source>
</reference>
<feature type="transmembrane region" description="Helical" evidence="1">
    <location>
        <begin position="50"/>
        <end position="71"/>
    </location>
</feature>